<evidence type="ECO:0000313" key="13">
    <source>
        <dbReference type="Ensembl" id="ENSOTSP00005132414.1"/>
    </source>
</evidence>
<evidence type="ECO:0000256" key="9">
    <source>
        <dbReference type="ARBA" id="ARBA00023242"/>
    </source>
</evidence>
<dbReference type="FunFam" id="1.20.5.340:FF:000005">
    <property type="entry name" value="Forkhead box P1, isoform CRA_f"/>
    <property type="match status" value="1"/>
</dbReference>
<dbReference type="FunFam" id="1.10.10.10:FF:000010">
    <property type="entry name" value="Forkhead box P2 isoform B"/>
    <property type="match status" value="1"/>
</dbReference>
<dbReference type="InterPro" id="IPR036390">
    <property type="entry name" value="WH_DNA-bd_sf"/>
</dbReference>
<sequence length="608" mass="66264">MMQESATETISNSSMSQNGMSSLSSLCSQLDAGSRDGRSSGDTSSEVSTVGLLHLQQQQALQAARQLLLQQPVSGLKSPKNKDKQCPLQVSSMVTNLSNPSIIHGVSERRFPLLHNLQDNQLQALQCVRNCIITVLVLCFSPLPAGLSPADLQQLWKDVTGGGHNMEDNDIKHGVGGLDLTTTNSSSTTSSTPSKASPPISHHSIANGQSPALNSRRERDSLHEESGASHSLYGHGVCKWPGCESVCEDFGQFLKHLNTEHALDDRSTAQCRVQMQVVQQLEIQLSKEREHLQAMMAHLHMRPSEPKPSPKPLNLVSSVTMSKNLPSVSPPNVPQTPTTPSAPVTPMSQVPQVPSLLSAANVPSMGAMRRRHSDKYSMQLSSEIAPNYEFYKNADVRPPFTYATLIRQGIMESGDMQLTLNEIYSWFTRTFAYFRRNAATWKNAVRHNLSLHKCFVRVENVKGAVWTVDEMEYQKRRSQKITGSPTLVKNLPSSLGYGAALNASLQAALAETSLPLLGSPGLMNSSSPPGILLQSDLNGSLDHLDTNGHSSPGGYSPQAHMSAIHVKEEPLNMDDNDCPMSLVTTANHSPELDDDRELEEGNLSDDLE</sequence>
<proteinExistence type="predicted"/>
<evidence type="ECO:0000256" key="2">
    <source>
        <dbReference type="ARBA" id="ARBA00022491"/>
    </source>
</evidence>
<comment type="subcellular location">
    <subcellularLocation>
        <location evidence="1 10">Nucleus</location>
    </subcellularLocation>
</comment>
<dbReference type="GeneTree" id="ENSGT00940000155480"/>
<dbReference type="InterPro" id="IPR030456">
    <property type="entry name" value="TF_fork_head_CS_2"/>
</dbReference>
<evidence type="ECO:0000256" key="10">
    <source>
        <dbReference type="PROSITE-ProRule" id="PRU00089"/>
    </source>
</evidence>
<name>A0AAZ3QWZ5_ONCTS</name>
<reference evidence="14" key="1">
    <citation type="journal article" date="2018" name="PLoS ONE">
        <title>Chinook salmon (Oncorhynchus tshawytscha) genome and transcriptome.</title>
        <authorList>
            <person name="Christensen K.A."/>
            <person name="Leong J.S."/>
            <person name="Sakhrani D."/>
            <person name="Biagi C.A."/>
            <person name="Minkley D.R."/>
            <person name="Withler R.E."/>
            <person name="Rondeau E.B."/>
            <person name="Koop B.F."/>
            <person name="Devlin R.H."/>
        </authorList>
    </citation>
    <scope>NUCLEOTIDE SEQUENCE [LARGE SCALE GENOMIC DNA]</scope>
</reference>
<dbReference type="InterPro" id="IPR047412">
    <property type="entry name" value="FH_FOXP1_P2"/>
</dbReference>
<feature type="compositionally biased region" description="Basic and acidic residues" evidence="11">
    <location>
        <begin position="215"/>
        <end position="227"/>
    </location>
</feature>
<dbReference type="PROSITE" id="PS50039">
    <property type="entry name" value="FORK_HEAD_3"/>
    <property type="match status" value="1"/>
</dbReference>
<dbReference type="Pfam" id="PF16159">
    <property type="entry name" value="FOXP-CC"/>
    <property type="match status" value="1"/>
</dbReference>
<keyword evidence="6" id="KW-0805">Transcription regulation</keyword>
<dbReference type="PROSITE" id="PS00658">
    <property type="entry name" value="FORK_HEAD_2"/>
    <property type="match status" value="1"/>
</dbReference>
<dbReference type="InterPro" id="IPR032354">
    <property type="entry name" value="FOXP-CC"/>
</dbReference>
<feature type="region of interest" description="Disordered" evidence="11">
    <location>
        <begin position="538"/>
        <end position="558"/>
    </location>
</feature>
<feature type="compositionally biased region" description="Acidic residues" evidence="11">
    <location>
        <begin position="592"/>
        <end position="608"/>
    </location>
</feature>
<dbReference type="InterPro" id="IPR050998">
    <property type="entry name" value="FOXP"/>
</dbReference>
<evidence type="ECO:0000256" key="8">
    <source>
        <dbReference type="ARBA" id="ARBA00023163"/>
    </source>
</evidence>
<keyword evidence="8" id="KW-0804">Transcription</keyword>
<dbReference type="SUPFAM" id="SSF46785">
    <property type="entry name" value="Winged helix' DNA-binding domain"/>
    <property type="match status" value="1"/>
</dbReference>
<dbReference type="Gene3D" id="1.10.10.10">
    <property type="entry name" value="Winged helix-like DNA-binding domain superfamily/Winged helix DNA-binding domain"/>
    <property type="match status" value="1"/>
</dbReference>
<keyword evidence="14" id="KW-1185">Reference proteome</keyword>
<feature type="domain" description="Fork-head" evidence="12">
    <location>
        <begin position="397"/>
        <end position="470"/>
    </location>
</feature>
<dbReference type="PANTHER" id="PTHR45796">
    <property type="entry name" value="FORKHEAD BOX P, ISOFORM C"/>
    <property type="match status" value="1"/>
</dbReference>
<feature type="compositionally biased region" description="Polar residues" evidence="11">
    <location>
        <begin position="1"/>
        <end position="10"/>
    </location>
</feature>
<dbReference type="CDD" id="cd20065">
    <property type="entry name" value="FH_FOXP2"/>
    <property type="match status" value="1"/>
</dbReference>
<dbReference type="Gene3D" id="1.20.5.340">
    <property type="match status" value="1"/>
</dbReference>
<keyword evidence="2" id="KW-0678">Repressor</keyword>
<evidence type="ECO:0000313" key="14">
    <source>
        <dbReference type="Proteomes" id="UP000694402"/>
    </source>
</evidence>
<dbReference type="InterPro" id="IPR036388">
    <property type="entry name" value="WH-like_DNA-bd_sf"/>
</dbReference>
<dbReference type="PANTHER" id="PTHR45796:SF1">
    <property type="entry name" value="FORKHEAD BOX PROTEIN P2"/>
    <property type="match status" value="1"/>
</dbReference>
<reference evidence="13" key="3">
    <citation type="submission" date="2025-09" db="UniProtKB">
        <authorList>
            <consortium name="Ensembl"/>
        </authorList>
    </citation>
    <scope>IDENTIFICATION</scope>
</reference>
<feature type="region of interest" description="Disordered" evidence="11">
    <location>
        <begin position="1"/>
        <end position="45"/>
    </location>
</feature>
<evidence type="ECO:0000256" key="5">
    <source>
        <dbReference type="ARBA" id="ARBA00022833"/>
    </source>
</evidence>
<protein>
    <recommendedName>
        <fullName evidence="12">Fork-head domain-containing protein</fullName>
    </recommendedName>
</protein>
<dbReference type="Pfam" id="PF00250">
    <property type="entry name" value="Forkhead"/>
    <property type="match status" value="1"/>
</dbReference>
<feature type="region of interest" description="Disordered" evidence="11">
    <location>
        <begin position="167"/>
        <end position="229"/>
    </location>
</feature>
<keyword evidence="9 10" id="KW-0539">Nucleus</keyword>
<feature type="DNA-binding region" description="Fork-head" evidence="10">
    <location>
        <begin position="397"/>
        <end position="470"/>
    </location>
</feature>
<evidence type="ECO:0000256" key="4">
    <source>
        <dbReference type="ARBA" id="ARBA00022771"/>
    </source>
</evidence>
<keyword evidence="3" id="KW-0479">Metal-binding</keyword>
<dbReference type="Proteomes" id="UP000694402">
    <property type="component" value="Unassembled WGS sequence"/>
</dbReference>
<dbReference type="GO" id="GO:0000978">
    <property type="term" value="F:RNA polymerase II cis-regulatory region sequence-specific DNA binding"/>
    <property type="evidence" value="ECO:0007669"/>
    <property type="project" value="TreeGrafter"/>
</dbReference>
<evidence type="ECO:0000256" key="7">
    <source>
        <dbReference type="ARBA" id="ARBA00023125"/>
    </source>
</evidence>
<dbReference type="InterPro" id="IPR001766">
    <property type="entry name" value="Fork_head_dom"/>
</dbReference>
<dbReference type="PRINTS" id="PR00053">
    <property type="entry name" value="FORKHEAD"/>
</dbReference>
<reference evidence="13" key="2">
    <citation type="submission" date="2025-08" db="UniProtKB">
        <authorList>
            <consortium name="Ensembl"/>
        </authorList>
    </citation>
    <scope>IDENTIFICATION</scope>
</reference>
<evidence type="ECO:0000256" key="6">
    <source>
        <dbReference type="ARBA" id="ARBA00023015"/>
    </source>
</evidence>
<evidence type="ECO:0000256" key="3">
    <source>
        <dbReference type="ARBA" id="ARBA00022723"/>
    </source>
</evidence>
<gene>
    <name evidence="13" type="primary">FOXP2</name>
</gene>
<organism evidence="13 14">
    <name type="scientific">Oncorhynchus tshawytscha</name>
    <name type="common">Chinook salmon</name>
    <name type="synonym">Salmo tshawytscha</name>
    <dbReference type="NCBI Taxonomy" id="74940"/>
    <lineage>
        <taxon>Eukaryota</taxon>
        <taxon>Metazoa</taxon>
        <taxon>Chordata</taxon>
        <taxon>Craniata</taxon>
        <taxon>Vertebrata</taxon>
        <taxon>Euteleostomi</taxon>
        <taxon>Actinopterygii</taxon>
        <taxon>Neopterygii</taxon>
        <taxon>Teleostei</taxon>
        <taxon>Protacanthopterygii</taxon>
        <taxon>Salmoniformes</taxon>
        <taxon>Salmonidae</taxon>
        <taxon>Salmoninae</taxon>
        <taxon>Oncorhynchus</taxon>
    </lineage>
</organism>
<keyword evidence="4" id="KW-0863">Zinc-finger</keyword>
<dbReference type="Ensembl" id="ENSOTST00005180364.1">
    <property type="protein sequence ID" value="ENSOTSP00005132414.1"/>
    <property type="gene ID" value="ENSOTSG00005052191.1"/>
</dbReference>
<evidence type="ECO:0000256" key="11">
    <source>
        <dbReference type="SAM" id="MobiDB-lite"/>
    </source>
</evidence>
<feature type="compositionally biased region" description="Low complexity" evidence="11">
    <location>
        <begin position="11"/>
        <end position="29"/>
    </location>
</feature>
<evidence type="ECO:0000256" key="1">
    <source>
        <dbReference type="ARBA" id="ARBA00004123"/>
    </source>
</evidence>
<feature type="compositionally biased region" description="Polar residues" evidence="11">
    <location>
        <begin position="204"/>
        <end position="213"/>
    </location>
</feature>
<keyword evidence="5" id="KW-0862">Zinc</keyword>
<feature type="compositionally biased region" description="Low complexity" evidence="11">
    <location>
        <begin position="181"/>
        <end position="201"/>
    </location>
</feature>
<dbReference type="GO" id="GO:0008270">
    <property type="term" value="F:zinc ion binding"/>
    <property type="evidence" value="ECO:0007669"/>
    <property type="project" value="UniProtKB-KW"/>
</dbReference>
<feature type="compositionally biased region" description="Polar residues" evidence="11">
    <location>
        <begin position="335"/>
        <end position="345"/>
    </location>
</feature>
<feature type="region of interest" description="Disordered" evidence="11">
    <location>
        <begin position="322"/>
        <end position="345"/>
    </location>
</feature>
<accession>A0AAZ3QWZ5</accession>
<dbReference type="AlphaFoldDB" id="A0AAZ3QWZ5"/>
<evidence type="ECO:0000259" key="12">
    <source>
        <dbReference type="PROSITE" id="PS50039"/>
    </source>
</evidence>
<keyword evidence="7 10" id="KW-0238">DNA-binding</keyword>
<feature type="region of interest" description="Disordered" evidence="11">
    <location>
        <begin position="581"/>
        <end position="608"/>
    </location>
</feature>
<dbReference type="SMART" id="SM00339">
    <property type="entry name" value="FH"/>
    <property type="match status" value="1"/>
</dbReference>
<dbReference type="GO" id="GO:0001227">
    <property type="term" value="F:DNA-binding transcription repressor activity, RNA polymerase II-specific"/>
    <property type="evidence" value="ECO:0007669"/>
    <property type="project" value="TreeGrafter"/>
</dbReference>
<dbReference type="GO" id="GO:0005634">
    <property type="term" value="C:nucleus"/>
    <property type="evidence" value="ECO:0007669"/>
    <property type="project" value="UniProtKB-SubCell"/>
</dbReference>